<dbReference type="InterPro" id="IPR004252">
    <property type="entry name" value="Probable_transposase_24"/>
</dbReference>
<dbReference type="Gramene" id="KZN02784">
    <property type="protein sequence ID" value="KZN02784"/>
    <property type="gene ID" value="DCAR_011540"/>
</dbReference>
<dbReference type="Proteomes" id="UP000077755">
    <property type="component" value="Chromosome 3"/>
</dbReference>
<accession>A0A166BRR1</accession>
<gene>
    <name evidence="2" type="ORF">DCAR_0313045</name>
</gene>
<organism evidence="2 3">
    <name type="scientific">Daucus carota subsp. sativus</name>
    <name type="common">Carrot</name>
    <dbReference type="NCBI Taxonomy" id="79200"/>
    <lineage>
        <taxon>Eukaryota</taxon>
        <taxon>Viridiplantae</taxon>
        <taxon>Streptophyta</taxon>
        <taxon>Embryophyta</taxon>
        <taxon>Tracheophyta</taxon>
        <taxon>Spermatophyta</taxon>
        <taxon>Magnoliopsida</taxon>
        <taxon>eudicotyledons</taxon>
        <taxon>Gunneridae</taxon>
        <taxon>Pentapetalae</taxon>
        <taxon>asterids</taxon>
        <taxon>campanulids</taxon>
        <taxon>Apiales</taxon>
        <taxon>Apiaceae</taxon>
        <taxon>Apioideae</taxon>
        <taxon>Scandiceae</taxon>
        <taxon>Daucinae</taxon>
        <taxon>Daucus</taxon>
        <taxon>Daucus sect. Daucus</taxon>
    </lineage>
</organism>
<name>A0A166BRR1_DAUCS</name>
<reference evidence="2" key="2">
    <citation type="submission" date="2022-03" db="EMBL/GenBank/DDBJ databases">
        <title>Draft title - Genomic analysis of global carrot germplasm unveils the trajectory of domestication and the origin of high carotenoid orange carrot.</title>
        <authorList>
            <person name="Iorizzo M."/>
            <person name="Ellison S."/>
            <person name="Senalik D."/>
            <person name="Macko-Podgorni A."/>
            <person name="Grzebelus D."/>
            <person name="Bostan H."/>
            <person name="Rolling W."/>
            <person name="Curaba J."/>
            <person name="Simon P."/>
        </authorList>
    </citation>
    <scope>NUCLEOTIDE SEQUENCE</scope>
    <source>
        <tissue evidence="2">Leaf</tissue>
    </source>
</reference>
<evidence type="ECO:0000313" key="2">
    <source>
        <dbReference type="EMBL" id="WOG93758.1"/>
    </source>
</evidence>
<dbReference type="Pfam" id="PF03004">
    <property type="entry name" value="Transposase_24"/>
    <property type="match status" value="1"/>
</dbReference>
<evidence type="ECO:0000313" key="3">
    <source>
        <dbReference type="Proteomes" id="UP000077755"/>
    </source>
</evidence>
<keyword evidence="3" id="KW-1185">Reference proteome</keyword>
<feature type="region of interest" description="Disordered" evidence="1">
    <location>
        <begin position="21"/>
        <end position="78"/>
    </location>
</feature>
<dbReference type="EMBL" id="CP093345">
    <property type="protein sequence ID" value="WOG93758.1"/>
    <property type="molecule type" value="Genomic_DNA"/>
</dbReference>
<feature type="compositionally biased region" description="Polar residues" evidence="1">
    <location>
        <begin position="53"/>
        <end position="66"/>
    </location>
</feature>
<proteinExistence type="predicted"/>
<evidence type="ECO:0000256" key="1">
    <source>
        <dbReference type="SAM" id="MobiDB-lite"/>
    </source>
</evidence>
<reference evidence="2" key="1">
    <citation type="journal article" date="2016" name="Nat. Genet.">
        <title>A high-quality carrot genome assembly provides new insights into carotenoid accumulation and asterid genome evolution.</title>
        <authorList>
            <person name="Iorizzo M."/>
            <person name="Ellison S."/>
            <person name="Senalik D."/>
            <person name="Zeng P."/>
            <person name="Satapoomin P."/>
            <person name="Huang J."/>
            <person name="Bowman M."/>
            <person name="Iovene M."/>
            <person name="Sanseverino W."/>
            <person name="Cavagnaro P."/>
            <person name="Yildiz M."/>
            <person name="Macko-Podgorni A."/>
            <person name="Moranska E."/>
            <person name="Grzebelus E."/>
            <person name="Grzebelus D."/>
            <person name="Ashrafi H."/>
            <person name="Zheng Z."/>
            <person name="Cheng S."/>
            <person name="Spooner D."/>
            <person name="Van Deynze A."/>
            <person name="Simon P."/>
        </authorList>
    </citation>
    <scope>NUCLEOTIDE SEQUENCE</scope>
    <source>
        <tissue evidence="2">Leaf</tissue>
    </source>
</reference>
<protein>
    <submittedName>
        <fullName evidence="2">Uncharacterized protein</fullName>
    </submittedName>
</protein>
<sequence>MLKPHYFGEGAWESITKHWDSEKFEKSSKNGKENRQKLDMKHISGATPFSVRRAQSSEDVSNSQPSPEAPLSPASKRKRELHLLMQERKRKKNTVVLYPRQTVSGVLGKDEAARLNASQPIHSSTTNISEAAYSIIGKVLAEVTSMAWIQFHAPDLMRCWKIS</sequence>
<feature type="compositionally biased region" description="Basic and acidic residues" evidence="1">
    <location>
        <begin position="21"/>
        <end position="42"/>
    </location>
</feature>
<dbReference type="AlphaFoldDB" id="A0A166BRR1"/>